<evidence type="ECO:0000313" key="1">
    <source>
        <dbReference type="EMBL" id="DAE11560.1"/>
    </source>
</evidence>
<organism evidence="1">
    <name type="scientific">Myoviridae sp. ct4tH12</name>
    <dbReference type="NCBI Taxonomy" id="2825031"/>
    <lineage>
        <taxon>Viruses</taxon>
        <taxon>Duplodnaviria</taxon>
        <taxon>Heunggongvirae</taxon>
        <taxon>Uroviricota</taxon>
        <taxon>Caudoviricetes</taxon>
    </lineage>
</organism>
<protein>
    <submittedName>
        <fullName evidence="1">Zinc-ribbon family protein</fullName>
    </submittedName>
</protein>
<accession>A0A8S5PXT0</accession>
<dbReference type="EMBL" id="BK015534">
    <property type="protein sequence ID" value="DAE11560.1"/>
    <property type="molecule type" value="Genomic_DNA"/>
</dbReference>
<sequence length="175" mass="19920">MGAMTMGKELQNWYAQHGICASCGQEKAAPNRKECFACLEKRAERNMKYYHSMSEEQKQARNEKLRKQYAERKAAGKCTRCGKKPAASGRAMCVMCAKRDANRHMEKRRENGVLPKYMFGDGYHCVTCGKNIDNGKKQCDECYRKSVHALEIAREKAKGGFRSHRLVLGKTGRKT</sequence>
<reference evidence="1" key="1">
    <citation type="journal article" date="2021" name="Proc. Natl. Acad. Sci. U.S.A.">
        <title>A Catalog of Tens of Thousands of Viruses from Human Metagenomes Reveals Hidden Associations with Chronic Diseases.</title>
        <authorList>
            <person name="Tisza M.J."/>
            <person name="Buck C.B."/>
        </authorList>
    </citation>
    <scope>NUCLEOTIDE SEQUENCE</scope>
    <source>
        <strain evidence="1">Ct4tH12</strain>
    </source>
</reference>
<name>A0A8S5PXT0_9CAUD</name>
<proteinExistence type="predicted"/>